<dbReference type="PIRSF" id="PIRSF000521">
    <property type="entry name" value="Transaminase_4ab_Lys_Orn"/>
    <property type="match status" value="1"/>
</dbReference>
<evidence type="ECO:0000256" key="5">
    <source>
        <dbReference type="RuleBase" id="RU003560"/>
    </source>
</evidence>
<comment type="cofactor">
    <cofactor evidence="1">
        <name>pyridoxal 5'-phosphate</name>
        <dbReference type="ChEBI" id="CHEBI:597326"/>
    </cofactor>
</comment>
<dbReference type="NCBIfam" id="NF005993">
    <property type="entry name" value="PRK08117.1"/>
    <property type="match status" value="1"/>
</dbReference>
<gene>
    <name evidence="6" type="ORF">SAMN04487824_11233</name>
</gene>
<dbReference type="Pfam" id="PF00202">
    <property type="entry name" value="Aminotran_3"/>
    <property type="match status" value="1"/>
</dbReference>
<dbReference type="GO" id="GO:0008483">
    <property type="term" value="F:transaminase activity"/>
    <property type="evidence" value="ECO:0007669"/>
    <property type="project" value="UniProtKB-KW"/>
</dbReference>
<evidence type="ECO:0000256" key="4">
    <source>
        <dbReference type="ARBA" id="ARBA00022898"/>
    </source>
</evidence>
<dbReference type="PANTHER" id="PTHR11986">
    <property type="entry name" value="AMINOTRANSFERASE CLASS III"/>
    <property type="match status" value="1"/>
</dbReference>
<dbReference type="GO" id="GO:0030170">
    <property type="term" value="F:pyridoxal phosphate binding"/>
    <property type="evidence" value="ECO:0007669"/>
    <property type="project" value="InterPro"/>
</dbReference>
<dbReference type="Gene3D" id="3.40.640.10">
    <property type="entry name" value="Type I PLP-dependent aspartate aminotransferase-like (Major domain)"/>
    <property type="match status" value="1"/>
</dbReference>
<comment type="similarity">
    <text evidence="5">Belongs to the class-III pyridoxal-phosphate-dependent aminotransferase family.</text>
</comment>
<dbReference type="Proteomes" id="UP000198528">
    <property type="component" value="Unassembled WGS sequence"/>
</dbReference>
<dbReference type="InterPro" id="IPR015421">
    <property type="entry name" value="PyrdxlP-dep_Trfase_major"/>
</dbReference>
<dbReference type="InterPro" id="IPR015422">
    <property type="entry name" value="PyrdxlP-dep_Trfase_small"/>
</dbReference>
<keyword evidence="2 6" id="KW-0032">Aminotransferase</keyword>
<keyword evidence="7" id="KW-1185">Reference proteome</keyword>
<evidence type="ECO:0000256" key="3">
    <source>
        <dbReference type="ARBA" id="ARBA00022679"/>
    </source>
</evidence>
<reference evidence="7" key="1">
    <citation type="submission" date="2016-10" db="EMBL/GenBank/DDBJ databases">
        <authorList>
            <person name="Varghese N."/>
            <person name="Submissions S."/>
        </authorList>
    </citation>
    <scope>NUCLEOTIDE SEQUENCE [LARGE SCALE GENOMIC DNA]</scope>
    <source>
        <strain evidence="7">DSM 22619</strain>
    </source>
</reference>
<protein>
    <submittedName>
        <fullName evidence="6">4-aminobutyrate aminotransferase</fullName>
    </submittedName>
</protein>
<evidence type="ECO:0000313" key="7">
    <source>
        <dbReference type="Proteomes" id="UP000198528"/>
    </source>
</evidence>
<dbReference type="InterPro" id="IPR005814">
    <property type="entry name" value="Aminotrans_3"/>
</dbReference>
<dbReference type="PROSITE" id="PS00600">
    <property type="entry name" value="AA_TRANSFER_CLASS_3"/>
    <property type="match status" value="1"/>
</dbReference>
<organism evidence="6 7">
    <name type="scientific">Parafannyhessea umbonata</name>
    <dbReference type="NCBI Taxonomy" id="604330"/>
    <lineage>
        <taxon>Bacteria</taxon>
        <taxon>Bacillati</taxon>
        <taxon>Actinomycetota</taxon>
        <taxon>Coriobacteriia</taxon>
        <taxon>Coriobacteriales</taxon>
        <taxon>Atopobiaceae</taxon>
        <taxon>Parafannyhessea</taxon>
    </lineage>
</organism>
<keyword evidence="3 6" id="KW-0808">Transferase</keyword>
<dbReference type="Gene3D" id="3.90.1150.10">
    <property type="entry name" value="Aspartate Aminotransferase, domain 1"/>
    <property type="match status" value="1"/>
</dbReference>
<dbReference type="InterPro" id="IPR050103">
    <property type="entry name" value="Class-III_PLP-dep_AT"/>
</dbReference>
<evidence type="ECO:0000313" key="6">
    <source>
        <dbReference type="EMBL" id="SDC39138.1"/>
    </source>
</evidence>
<dbReference type="CDD" id="cd00610">
    <property type="entry name" value="OAT_like"/>
    <property type="match status" value="1"/>
</dbReference>
<evidence type="ECO:0000256" key="2">
    <source>
        <dbReference type="ARBA" id="ARBA00022576"/>
    </source>
</evidence>
<proteinExistence type="inferred from homology"/>
<dbReference type="STRING" id="604330.SAMN04489857_0100"/>
<dbReference type="GO" id="GO:0042802">
    <property type="term" value="F:identical protein binding"/>
    <property type="evidence" value="ECO:0007669"/>
    <property type="project" value="TreeGrafter"/>
</dbReference>
<dbReference type="PANTHER" id="PTHR11986:SF79">
    <property type="entry name" value="ACETYLORNITHINE AMINOTRANSFERASE, MITOCHONDRIAL"/>
    <property type="match status" value="1"/>
</dbReference>
<dbReference type="SUPFAM" id="SSF53383">
    <property type="entry name" value="PLP-dependent transferases"/>
    <property type="match status" value="1"/>
</dbReference>
<dbReference type="AlphaFoldDB" id="A0A1G6L7P3"/>
<accession>A0A1G6L7P3</accession>
<evidence type="ECO:0000256" key="1">
    <source>
        <dbReference type="ARBA" id="ARBA00001933"/>
    </source>
</evidence>
<dbReference type="FunFam" id="3.40.640.10:FF:000004">
    <property type="entry name" value="Acetylornithine aminotransferase"/>
    <property type="match status" value="1"/>
</dbReference>
<dbReference type="RefSeq" id="WP_218118094.1">
    <property type="nucleotide sequence ID" value="NZ_FMZL01000012.1"/>
</dbReference>
<sequence>MPMRYEDYKRYLSPALAKSTDLVIDHGEGGYMYDVNGEKYLDFVQGIAVNALGHNDPHVRAAIHEQVDRLINGSFNMVNFPTTLELAERIAQVAPGDLGCTLFANGGAEATDGSLKLARAYTRRPCIIAFKGSFHGRTWGALSVTGSAAHYREAYQPGLPGVYFATYPQKDLCPKGMDVEERSRFCLDELKQLFDYLVEPTEVAAIIMEPVQGEGGYFVPPASFVQGVREICDTYGILLIFDEIQSGYGRTGKMWAGQSFGVTPDVMNLGKAIAGGMPMSAIVSTEKIMAKWLPGMHGGTFGGNPVAAAAGLAVLEQFEEQRILENVNEKGAYLAGKLEELRKAHPVVGDVRGIGLMRAIEFDHPEDGSPAPEIWGAVKAQCLKNHMITLNCGVHGNGMRFATRLNVTTDELDEGVGILDRSMGELGY</sequence>
<dbReference type="EMBL" id="FMZL01000012">
    <property type="protein sequence ID" value="SDC39138.1"/>
    <property type="molecule type" value="Genomic_DNA"/>
</dbReference>
<name>A0A1G6L7P3_9ACTN</name>
<dbReference type="InterPro" id="IPR015424">
    <property type="entry name" value="PyrdxlP-dep_Trfase"/>
</dbReference>
<keyword evidence="4 5" id="KW-0663">Pyridoxal phosphate</keyword>
<dbReference type="InterPro" id="IPR049704">
    <property type="entry name" value="Aminotrans_3_PPA_site"/>
</dbReference>